<dbReference type="InterPro" id="IPR013785">
    <property type="entry name" value="Aldolase_TIM"/>
</dbReference>
<evidence type="ECO:0000256" key="1">
    <source>
        <dbReference type="ARBA" id="ARBA00022630"/>
    </source>
</evidence>
<dbReference type="InterPro" id="IPR004136">
    <property type="entry name" value="NMO"/>
</dbReference>
<dbReference type="PATRIC" id="fig|37916.4.peg.6583"/>
<dbReference type="CDD" id="cd04730">
    <property type="entry name" value="NPD_like"/>
    <property type="match status" value="1"/>
</dbReference>
<dbReference type="SMR" id="A0A0J6Y267"/>
<protein>
    <submittedName>
        <fullName evidence="4">Nitronate monooxygenase</fullName>
        <ecNumber evidence="4">1.13.12.16</ecNumber>
    </submittedName>
</protein>
<evidence type="ECO:0000256" key="3">
    <source>
        <dbReference type="ARBA" id="ARBA00023002"/>
    </source>
</evidence>
<keyword evidence="5" id="KW-1185">Reference proteome</keyword>
<keyword evidence="3 4" id="KW-0560">Oxidoreductase</keyword>
<dbReference type="GO" id="GO:0018580">
    <property type="term" value="F:nitronate monooxygenase activity"/>
    <property type="evidence" value="ECO:0007669"/>
    <property type="project" value="UniProtKB-EC"/>
</dbReference>
<dbReference type="PANTHER" id="PTHR32332:SF20">
    <property type="entry name" value="2-NITROPROPANE DIOXYGENASE-LIKE PROTEIN"/>
    <property type="match status" value="1"/>
</dbReference>
<keyword evidence="4" id="KW-0503">Monooxygenase</keyword>
<dbReference type="STRING" id="37916.MCHLDSM_06565"/>
<dbReference type="SUPFAM" id="SSF51412">
    <property type="entry name" value="Inosine monophosphate dehydrogenase (IMPDH)"/>
    <property type="match status" value="1"/>
</dbReference>
<dbReference type="AlphaFoldDB" id="A0A0J6Y267"/>
<dbReference type="Gene3D" id="3.20.20.70">
    <property type="entry name" value="Aldolase class I"/>
    <property type="match status" value="2"/>
</dbReference>
<evidence type="ECO:0000313" key="4">
    <source>
        <dbReference type="EMBL" id="KMO67316.1"/>
    </source>
</evidence>
<keyword evidence="1" id="KW-0285">Flavoprotein</keyword>
<reference evidence="4 5" key="1">
    <citation type="journal article" date="2015" name="Genome Biol. Evol.">
        <title>Characterization of Three Mycobacterium spp. with Potential Use in Bioremediation by Genome Sequencing and Comparative Genomics.</title>
        <authorList>
            <person name="Das S."/>
            <person name="Pettersson B.M."/>
            <person name="Behra P.R."/>
            <person name="Ramesh M."/>
            <person name="Dasgupta S."/>
            <person name="Bhattacharya A."/>
            <person name="Kirsebom L.A."/>
        </authorList>
    </citation>
    <scope>NUCLEOTIDE SEQUENCE [LARGE SCALE GENOMIC DNA]</scope>
    <source>
        <strain evidence="4 5">DSM 43826</strain>
    </source>
</reference>
<gene>
    <name evidence="4" type="ORF">MCHLDSM_06565</name>
</gene>
<evidence type="ECO:0000256" key="2">
    <source>
        <dbReference type="ARBA" id="ARBA00022643"/>
    </source>
</evidence>
<comment type="caution">
    <text evidence="4">The sequence shown here is derived from an EMBL/GenBank/DDBJ whole genome shotgun (WGS) entry which is preliminary data.</text>
</comment>
<dbReference type="EC" id="1.13.12.16" evidence="4"/>
<keyword evidence="2" id="KW-0288">FMN</keyword>
<evidence type="ECO:0000313" key="5">
    <source>
        <dbReference type="Proteomes" id="UP000036513"/>
    </source>
</evidence>
<name>A0A0J6Y267_9MYCO</name>
<dbReference type="PANTHER" id="PTHR32332">
    <property type="entry name" value="2-NITROPROPANE DIOXYGENASE"/>
    <property type="match status" value="1"/>
</dbReference>
<accession>A0A0J6Y267</accession>
<proteinExistence type="predicted"/>
<dbReference type="Pfam" id="PF03060">
    <property type="entry name" value="NMO"/>
    <property type="match status" value="1"/>
</dbReference>
<dbReference type="Proteomes" id="UP000036513">
    <property type="component" value="Unassembled WGS sequence"/>
</dbReference>
<sequence length="392" mass="41271">MTLRTKFTETFGVEHPIAQGGMQWVGRAELVAAVANAGALGFLTALTQPTPADLANEIAKTRDLTDKPFGVNLTILPAINPPPYDEYRQVIVDAGITIVETAGSNPAPHLPMFHDHGIKVLHKCTSVRHAVKAQSLGVDGISIDGFECAGHPGEDDIPGLVLIPAAADKIEIPMIASGGFADARGLVAALALGADGINMGSRFMCTVESCIHDNVKQAIVEGDERGTELIFRSLHNTARVASNVVSREVVQILKDGGQFDDVKDLVAGVRGRRGFDDGDVDAGIWTVGTAMGLINDVPTVGDLASNVVSREVVQILKDGGQFDDVKDLVAGVRGRRVFDDGDVDAGIWTVGTAMGLINDVPTVGDLVSRIVTEAEDLIRGRLATMVAETSAV</sequence>
<dbReference type="EMBL" id="JYNL01000069">
    <property type="protein sequence ID" value="KMO67316.1"/>
    <property type="molecule type" value="Genomic_DNA"/>
</dbReference>
<organism evidence="4 5">
    <name type="scientific">Mycolicibacterium chlorophenolicum</name>
    <dbReference type="NCBI Taxonomy" id="37916"/>
    <lineage>
        <taxon>Bacteria</taxon>
        <taxon>Bacillati</taxon>
        <taxon>Actinomycetota</taxon>
        <taxon>Actinomycetes</taxon>
        <taxon>Mycobacteriales</taxon>
        <taxon>Mycobacteriaceae</taxon>
        <taxon>Mycolicibacterium</taxon>
    </lineage>
</organism>